<evidence type="ECO:0008006" key="3">
    <source>
        <dbReference type="Google" id="ProtNLM"/>
    </source>
</evidence>
<protein>
    <recommendedName>
        <fullName evidence="3">PIN domain-containing protein</fullName>
    </recommendedName>
</protein>
<proteinExistence type="predicted"/>
<evidence type="ECO:0000313" key="1">
    <source>
        <dbReference type="EMBL" id="SDY55211.1"/>
    </source>
</evidence>
<dbReference type="AlphaFoldDB" id="A0A1H3KSX5"/>
<keyword evidence="2" id="KW-1185">Reference proteome</keyword>
<dbReference type="Proteomes" id="UP000199170">
    <property type="component" value="Unassembled WGS sequence"/>
</dbReference>
<dbReference type="EMBL" id="FNPB01000022">
    <property type="protein sequence ID" value="SDY55211.1"/>
    <property type="molecule type" value="Genomic_DNA"/>
</dbReference>
<organism evidence="1 2">
    <name type="scientific">Halobellus clavatus</name>
    <dbReference type="NCBI Taxonomy" id="660517"/>
    <lineage>
        <taxon>Archaea</taxon>
        <taxon>Methanobacteriati</taxon>
        <taxon>Methanobacteriota</taxon>
        <taxon>Stenosarchaea group</taxon>
        <taxon>Halobacteria</taxon>
        <taxon>Halobacteriales</taxon>
        <taxon>Haloferacaceae</taxon>
        <taxon>Halobellus</taxon>
    </lineage>
</organism>
<sequence>MKRELFVDTNVLLGLTFYSDRWFREARLSYDNGHEIHASDLVVYEYCCSPRPFRQPPANPSELDIDWSHDQGLVGRIRKRLSKPYREYRGTVRRMSDEELTLENVVQEFINKFEIREQAEPQIRGEFEKEFADKAITRQYVNEFASELIDKILRASDVMKQNLAEQVEVYDSKYHVADEDKQKWKEFPEKTPCEPDLSIIVDATQVIKENSVNTVLSGDSDILALQEIANSYFGFSILSMADEYSVTHEKRVDT</sequence>
<name>A0A1H3KSX5_9EURY</name>
<reference evidence="2" key="1">
    <citation type="submission" date="2016-10" db="EMBL/GenBank/DDBJ databases">
        <authorList>
            <person name="Varghese N."/>
            <person name="Submissions S."/>
        </authorList>
    </citation>
    <scope>NUCLEOTIDE SEQUENCE [LARGE SCALE GENOMIC DNA]</scope>
    <source>
        <strain evidence="2">CGMCC 1.10118</strain>
    </source>
</reference>
<evidence type="ECO:0000313" key="2">
    <source>
        <dbReference type="Proteomes" id="UP000199170"/>
    </source>
</evidence>
<dbReference type="STRING" id="660517.SAMN04487946_12210"/>
<gene>
    <name evidence="1" type="ORF">SAMN04487946_12210</name>
</gene>
<accession>A0A1H3KSX5</accession>